<dbReference type="VEuPathDB" id="FungiDB:PSTT_01343"/>
<feature type="region of interest" description="Disordered" evidence="1">
    <location>
        <begin position="107"/>
        <end position="134"/>
    </location>
</feature>
<evidence type="ECO:0000313" key="2">
    <source>
        <dbReference type="EMBL" id="POW16509.1"/>
    </source>
</evidence>
<dbReference type="VEuPathDB" id="FungiDB:PSHT_01289"/>
<dbReference type="EMBL" id="PKSL01000007">
    <property type="protein sequence ID" value="POW16509.1"/>
    <property type="molecule type" value="Genomic_DNA"/>
</dbReference>
<accession>A0A2S4W435</accession>
<protein>
    <submittedName>
        <fullName evidence="2">Uncharacterized protein</fullName>
    </submittedName>
</protein>
<dbReference type="InterPro" id="IPR004242">
    <property type="entry name" value="Transposase_21"/>
</dbReference>
<sequence length="1029" mass="113456">MSRTQMAPATRVLCTCRKSATFQCINPATGIPQLGQLVSMKTQKSHLIKSEQHSVWVCGADKQGPSTHFDPSEFVQHELQSHANQAPDSLIPLLIGLSLDSEPPSLVGPSLDPSPLLVGPSSELDPPQDPFLESDPPQDYNCARFFQHTSMHPTSPTITFISLKTALFYVTEMISTYTSSCMLKMHRELVRLVVTQGLQISPTQKQQSLSTPPILSYADESTIKAIPIDTRTSQMSLIHCICCPDCFAMYPDDATAPDTCSYRHLPKKSGGTALDRDSSDLVCGAQLFHEDSEYFSPIRCFATQNLNDWLARLFSREGIEEALEQTAIRSSTPCDKKKEMSDIYDLRGWRELIGPDGHQFTANSNNVTFGMFMDGINPHGNRISGKHVSITFIIMVCLSLPVSMRYNPEDIFLVGIAPGPKEPSLEQTNWILQPIIDQLAVLWKSGLCLLKTFQHPQGRVVSAALLTFFADLPALCRALGFAAPTATQMSELYRLDAEAEEAEKEAEKAQAEAEKKEAEAGRAKANTQPPPLVANKRQPATGKPPKNPQARLPRPPAPEEPETYFLEMLFGQLEVTYLTNFARIANLRAILGSNSFPPSFQPYVDHIRSLYHPITFASQTVSNHRQTSLEVSNFHQLIERLNQIAPLKGANWIASNEWAKSLSNTNAPVTSRVQAYSNLKQGDVVYSNMKTNKSNCVVELKSNSPAKYGMIKMIFTHLRTPPGLHPVSSTWLAVHPLIPVPSNTNPFAQLKKYDSLGVALRRVEYSQEHIVLLDDVLAQCAWMTYKPEELGPGMAFETTAIVSLNPEHLTFKPAETGIVKPALPAGLYRLKTQSMSADLQLGMLLLPPTLNSGPPNHPGARDFSLRTRMIALQSEPGAKIVINKAHNGPTDVQVKLVDLIEATLAGAGGLVVMSGYTHWTVFLRGCPGHDTIAVEGRRLTNDMICLACSAEQVRQEAALIRLEQQDRAILDRIPLGQNAPELAISSLTTNACRPDTLTTGFLNDHTLTRPPLSDYLQRATSHKMLLINI</sequence>
<dbReference type="Proteomes" id="UP000239156">
    <property type="component" value="Unassembled WGS sequence"/>
</dbReference>
<gene>
    <name evidence="2" type="ORF">PSTT_01343</name>
</gene>
<feature type="region of interest" description="Disordered" evidence="1">
    <location>
        <begin position="500"/>
        <end position="558"/>
    </location>
</feature>
<dbReference type="Pfam" id="PF02992">
    <property type="entry name" value="Transposase_21"/>
    <property type="match status" value="1"/>
</dbReference>
<reference evidence="2" key="1">
    <citation type="submission" date="2017-12" db="EMBL/GenBank/DDBJ databases">
        <title>Gene loss provides genomic basis for host adaptation in cereal stripe rust fungi.</title>
        <authorList>
            <person name="Xia C."/>
        </authorList>
    </citation>
    <scope>NUCLEOTIDE SEQUENCE [LARGE SCALE GENOMIC DNA]</scope>
    <source>
        <strain evidence="2">93-210</strain>
    </source>
</reference>
<proteinExistence type="predicted"/>
<organism evidence="2 3">
    <name type="scientific">Puccinia striiformis</name>
    <dbReference type="NCBI Taxonomy" id="27350"/>
    <lineage>
        <taxon>Eukaryota</taxon>
        <taxon>Fungi</taxon>
        <taxon>Dikarya</taxon>
        <taxon>Basidiomycota</taxon>
        <taxon>Pucciniomycotina</taxon>
        <taxon>Pucciniomycetes</taxon>
        <taxon>Pucciniales</taxon>
        <taxon>Pucciniaceae</taxon>
        <taxon>Puccinia</taxon>
    </lineage>
</organism>
<comment type="caution">
    <text evidence="2">The sequence shown here is derived from an EMBL/GenBank/DDBJ whole genome shotgun (WGS) entry which is preliminary data.</text>
</comment>
<feature type="compositionally biased region" description="Basic and acidic residues" evidence="1">
    <location>
        <begin position="505"/>
        <end position="522"/>
    </location>
</feature>
<evidence type="ECO:0000256" key="1">
    <source>
        <dbReference type="SAM" id="MobiDB-lite"/>
    </source>
</evidence>
<name>A0A2S4W435_9BASI</name>
<dbReference type="AlphaFoldDB" id="A0A2S4W435"/>
<evidence type="ECO:0000313" key="3">
    <source>
        <dbReference type="Proteomes" id="UP000239156"/>
    </source>
</evidence>
<keyword evidence="3" id="KW-1185">Reference proteome</keyword>